<gene>
    <name evidence="3" type="ORF">MICPUCDRAFT_41877</name>
</gene>
<name>C1N2S2_MICPC</name>
<dbReference type="Pfam" id="PF04194">
    <property type="entry name" value="PDCD2_C"/>
    <property type="match status" value="1"/>
</dbReference>
<feature type="region of interest" description="Disordered" evidence="1">
    <location>
        <begin position="1"/>
        <end position="67"/>
    </location>
</feature>
<sequence>MASASGRVDQSPPVTLGFAGRMVNGGERLDHYTTKVGGAPDWPPPSSSSLSSSSPHSPPSPHPPPPPSEMFSCGVCGAVMTLVAQAHAPVHVPGAPPSAADRTLYVFHCFDARCASGRGGAHARGRWRAVRAQRRVECAAEIAMVAAAETATAAAAAATATTAAAAAATDDDWGAAGADDWGGGGGGKDDPADEEMDALAKALDAAASLAASEPSSSKGPKGPKGKDEKDDRDGDRAADVDEGLLATAARARRAWPAATLPEFYVVADREPDARAASAMTERERADTERLLASYAAAEGIAASSDAAAAAAAAAATKDWSGEAYENGANSSGLDKKYLKFSKRLRRAPEQCFRYAPPAHGGPGENACLWPTDGAAPETRATRCERCGGARVCELQLMPPLLHFVSEAAAWSAEGAGGAGAGTGREVPSDAIDAWDWQTVAAFACARACDDDGGGGGGGGVTYAEEWVDVAEGDGGVGALLGFVPTAEMEEALAPAPAQECS</sequence>
<evidence type="ECO:0000313" key="3">
    <source>
        <dbReference type="EMBL" id="EEH53846.1"/>
    </source>
</evidence>
<dbReference type="AlphaFoldDB" id="C1N2S2"/>
<accession>C1N2S2</accession>
<dbReference type="GeneID" id="9687366"/>
<evidence type="ECO:0000313" key="4">
    <source>
        <dbReference type="Proteomes" id="UP000001876"/>
    </source>
</evidence>
<protein>
    <submittedName>
        <fullName evidence="3">Predicted protein</fullName>
    </submittedName>
</protein>
<reference evidence="3 4" key="1">
    <citation type="journal article" date="2009" name="Science">
        <title>Green evolution and dynamic adaptations revealed by genomes of the marine picoeukaryotes Micromonas.</title>
        <authorList>
            <person name="Worden A.Z."/>
            <person name="Lee J.H."/>
            <person name="Mock T."/>
            <person name="Rouze P."/>
            <person name="Simmons M.P."/>
            <person name="Aerts A.L."/>
            <person name="Allen A.E."/>
            <person name="Cuvelier M.L."/>
            <person name="Derelle E."/>
            <person name="Everett M.V."/>
            <person name="Foulon E."/>
            <person name="Grimwood J."/>
            <person name="Gundlach H."/>
            <person name="Henrissat B."/>
            <person name="Napoli C."/>
            <person name="McDonald S.M."/>
            <person name="Parker M.S."/>
            <person name="Rombauts S."/>
            <person name="Salamov A."/>
            <person name="Von Dassow P."/>
            <person name="Badger J.H."/>
            <person name="Coutinho P.M."/>
            <person name="Demir E."/>
            <person name="Dubchak I."/>
            <person name="Gentemann C."/>
            <person name="Eikrem W."/>
            <person name="Gready J.E."/>
            <person name="John U."/>
            <person name="Lanier W."/>
            <person name="Lindquist E.A."/>
            <person name="Lucas S."/>
            <person name="Mayer K.F."/>
            <person name="Moreau H."/>
            <person name="Not F."/>
            <person name="Otillar R."/>
            <person name="Panaud O."/>
            <person name="Pangilinan J."/>
            <person name="Paulsen I."/>
            <person name="Piegu B."/>
            <person name="Poliakov A."/>
            <person name="Robbens S."/>
            <person name="Schmutz J."/>
            <person name="Toulza E."/>
            <person name="Wyss T."/>
            <person name="Zelensky A."/>
            <person name="Zhou K."/>
            <person name="Armbrust E.V."/>
            <person name="Bhattacharya D."/>
            <person name="Goodenough U.W."/>
            <person name="Van de Peer Y."/>
            <person name="Grigoriev I.V."/>
        </authorList>
    </citation>
    <scope>NUCLEOTIDE SEQUENCE [LARGE SCALE GENOMIC DNA]</scope>
    <source>
        <strain evidence="3 4">CCMP1545</strain>
    </source>
</reference>
<feature type="compositionally biased region" description="Pro residues" evidence="1">
    <location>
        <begin position="56"/>
        <end position="67"/>
    </location>
</feature>
<organism evidence="4">
    <name type="scientific">Micromonas pusilla (strain CCMP1545)</name>
    <name type="common">Picoplanktonic green alga</name>
    <dbReference type="NCBI Taxonomy" id="564608"/>
    <lineage>
        <taxon>Eukaryota</taxon>
        <taxon>Viridiplantae</taxon>
        <taxon>Chlorophyta</taxon>
        <taxon>Mamiellophyceae</taxon>
        <taxon>Mamiellales</taxon>
        <taxon>Mamiellaceae</taxon>
        <taxon>Micromonas</taxon>
    </lineage>
</organism>
<proteinExistence type="predicted"/>
<dbReference type="PANTHER" id="PTHR47762">
    <property type="entry name" value="OSJNBB0079B02.4 PROTEIN"/>
    <property type="match status" value="1"/>
</dbReference>
<dbReference type="RefSeq" id="XP_003062134.1">
    <property type="nucleotide sequence ID" value="XM_003062088.1"/>
</dbReference>
<feature type="region of interest" description="Disordered" evidence="1">
    <location>
        <begin position="173"/>
        <end position="236"/>
    </location>
</feature>
<keyword evidence="4" id="KW-1185">Reference proteome</keyword>
<dbReference type="eggNOG" id="KOG2061">
    <property type="taxonomic scope" value="Eukaryota"/>
</dbReference>
<dbReference type="KEGG" id="mpp:MICPUCDRAFT_41877"/>
<feature type="domain" description="Programmed cell death protein 2 C-terminal" evidence="2">
    <location>
        <begin position="334"/>
        <end position="469"/>
    </location>
</feature>
<dbReference type="EMBL" id="GG663745">
    <property type="protein sequence ID" value="EEH53846.1"/>
    <property type="molecule type" value="Genomic_DNA"/>
</dbReference>
<dbReference type="InterPro" id="IPR007320">
    <property type="entry name" value="PDCD2_C"/>
</dbReference>
<evidence type="ECO:0000256" key="1">
    <source>
        <dbReference type="SAM" id="MobiDB-lite"/>
    </source>
</evidence>
<feature type="compositionally biased region" description="Low complexity" evidence="1">
    <location>
        <begin position="199"/>
        <end position="220"/>
    </location>
</feature>
<feature type="compositionally biased region" description="Basic and acidic residues" evidence="1">
    <location>
        <begin position="224"/>
        <end position="236"/>
    </location>
</feature>
<dbReference type="Proteomes" id="UP000001876">
    <property type="component" value="Unassembled WGS sequence"/>
</dbReference>
<dbReference type="OMA" id="GKHNEEA"/>
<evidence type="ECO:0000259" key="2">
    <source>
        <dbReference type="Pfam" id="PF04194"/>
    </source>
</evidence>
<dbReference type="PANTHER" id="PTHR47762:SF2">
    <property type="entry name" value="OS04G0640800 PROTEIN"/>
    <property type="match status" value="1"/>
</dbReference>
<dbReference type="GO" id="GO:0005737">
    <property type="term" value="C:cytoplasm"/>
    <property type="evidence" value="ECO:0007669"/>
    <property type="project" value="InterPro"/>
</dbReference>
<dbReference type="OrthoDB" id="366284at2759"/>